<dbReference type="Proteomes" id="UP000482155">
    <property type="component" value="Unassembled WGS sequence"/>
</dbReference>
<dbReference type="InterPro" id="IPR003439">
    <property type="entry name" value="ABC_transporter-like_ATP-bd"/>
</dbReference>
<keyword evidence="8 9" id="KW-0472">Membrane</keyword>
<feature type="domain" description="ABC transmembrane type-1" evidence="11">
    <location>
        <begin position="179"/>
        <end position="467"/>
    </location>
</feature>
<evidence type="ECO:0000259" key="11">
    <source>
        <dbReference type="PROSITE" id="PS50929"/>
    </source>
</evidence>
<evidence type="ECO:0000256" key="9">
    <source>
        <dbReference type="SAM" id="Phobius"/>
    </source>
</evidence>
<evidence type="ECO:0000256" key="7">
    <source>
        <dbReference type="ARBA" id="ARBA00022989"/>
    </source>
</evidence>
<feature type="domain" description="ABC transporter" evidence="10">
    <location>
        <begin position="501"/>
        <end position="734"/>
    </location>
</feature>
<evidence type="ECO:0000256" key="5">
    <source>
        <dbReference type="ARBA" id="ARBA00022741"/>
    </source>
</evidence>
<feature type="transmembrane region" description="Helical" evidence="9">
    <location>
        <begin position="292"/>
        <end position="317"/>
    </location>
</feature>
<comment type="caution">
    <text evidence="12">The sequence shown here is derived from an EMBL/GenBank/DDBJ whole genome shotgun (WGS) entry which is preliminary data.</text>
</comment>
<dbReference type="InterPro" id="IPR003593">
    <property type="entry name" value="AAA+_ATPase"/>
</dbReference>
<dbReference type="Pfam" id="PF00005">
    <property type="entry name" value="ABC_tran"/>
    <property type="match status" value="1"/>
</dbReference>
<proteinExistence type="predicted"/>
<evidence type="ECO:0000256" key="4">
    <source>
        <dbReference type="ARBA" id="ARBA00022692"/>
    </source>
</evidence>
<dbReference type="Gene3D" id="1.20.1560.10">
    <property type="entry name" value="ABC transporter type 1, transmembrane domain"/>
    <property type="match status" value="1"/>
</dbReference>
<keyword evidence="4 9" id="KW-0812">Transmembrane</keyword>
<keyword evidence="13" id="KW-1185">Reference proteome</keyword>
<feature type="transmembrane region" description="Helical" evidence="9">
    <location>
        <begin position="218"/>
        <end position="238"/>
    </location>
</feature>
<dbReference type="InterPro" id="IPR027417">
    <property type="entry name" value="P-loop_NTPase"/>
</dbReference>
<dbReference type="CDD" id="cd18563">
    <property type="entry name" value="ABC_6TM_exporter_like"/>
    <property type="match status" value="1"/>
</dbReference>
<evidence type="ECO:0000259" key="10">
    <source>
        <dbReference type="PROSITE" id="PS50893"/>
    </source>
</evidence>
<evidence type="ECO:0000256" key="8">
    <source>
        <dbReference type="ARBA" id="ARBA00023136"/>
    </source>
</evidence>
<dbReference type="Gene3D" id="3.40.50.300">
    <property type="entry name" value="P-loop containing nucleotide triphosphate hydrolases"/>
    <property type="match status" value="1"/>
</dbReference>
<evidence type="ECO:0000256" key="2">
    <source>
        <dbReference type="ARBA" id="ARBA00022448"/>
    </source>
</evidence>
<dbReference type="PANTHER" id="PTHR43394">
    <property type="entry name" value="ATP-DEPENDENT PERMEASE MDL1, MITOCHONDRIAL"/>
    <property type="match status" value="1"/>
</dbReference>
<accession>A0A6B3SFS3</accession>
<dbReference type="GO" id="GO:0005524">
    <property type="term" value="F:ATP binding"/>
    <property type="evidence" value="ECO:0007669"/>
    <property type="project" value="UniProtKB-KW"/>
</dbReference>
<dbReference type="InterPro" id="IPR039421">
    <property type="entry name" value="Type_1_exporter"/>
</dbReference>
<protein>
    <submittedName>
        <fullName evidence="12">ABC transporter ATP-binding protein</fullName>
    </submittedName>
</protein>
<keyword evidence="6 12" id="KW-0067">ATP-binding</keyword>
<keyword evidence="5" id="KW-0547">Nucleotide-binding</keyword>
<dbReference type="GO" id="GO:0015421">
    <property type="term" value="F:ABC-type oligopeptide transporter activity"/>
    <property type="evidence" value="ECO:0007669"/>
    <property type="project" value="TreeGrafter"/>
</dbReference>
<dbReference type="Pfam" id="PF00664">
    <property type="entry name" value="ABC_membrane"/>
    <property type="match status" value="1"/>
</dbReference>
<dbReference type="PROSITE" id="PS00211">
    <property type="entry name" value="ABC_TRANSPORTER_1"/>
    <property type="match status" value="1"/>
</dbReference>
<keyword evidence="7 9" id="KW-1133">Transmembrane helix</keyword>
<reference evidence="12 13" key="1">
    <citation type="submission" date="2020-02" db="EMBL/GenBank/DDBJ databases">
        <authorList>
            <person name="Kim M.K."/>
        </authorList>
    </citation>
    <scope>NUCLEOTIDE SEQUENCE [LARGE SCALE GENOMIC DNA]</scope>
    <source>
        <strain evidence="12 13">17J57-3</strain>
    </source>
</reference>
<evidence type="ECO:0000256" key="1">
    <source>
        <dbReference type="ARBA" id="ARBA00004651"/>
    </source>
</evidence>
<evidence type="ECO:0000313" key="12">
    <source>
        <dbReference type="EMBL" id="NEX59681.1"/>
    </source>
</evidence>
<dbReference type="InterPro" id="IPR036640">
    <property type="entry name" value="ABC1_TM_sf"/>
</dbReference>
<keyword evidence="3" id="KW-1003">Cell membrane</keyword>
<feature type="transmembrane region" description="Helical" evidence="9">
    <location>
        <begin position="407"/>
        <end position="430"/>
    </location>
</feature>
<dbReference type="GO" id="GO:0016887">
    <property type="term" value="F:ATP hydrolysis activity"/>
    <property type="evidence" value="ECO:0007669"/>
    <property type="project" value="InterPro"/>
</dbReference>
<keyword evidence="2" id="KW-0813">Transport</keyword>
<feature type="transmembrane region" description="Helical" evidence="9">
    <location>
        <begin position="178"/>
        <end position="198"/>
    </location>
</feature>
<evidence type="ECO:0000256" key="3">
    <source>
        <dbReference type="ARBA" id="ARBA00022475"/>
    </source>
</evidence>
<dbReference type="SUPFAM" id="SSF90123">
    <property type="entry name" value="ABC transporter transmembrane region"/>
    <property type="match status" value="1"/>
</dbReference>
<dbReference type="SUPFAM" id="SSF52540">
    <property type="entry name" value="P-loop containing nucleoside triphosphate hydrolases"/>
    <property type="match status" value="1"/>
</dbReference>
<feature type="transmembrane region" description="Helical" evidence="9">
    <location>
        <begin position="436"/>
        <end position="453"/>
    </location>
</feature>
<feature type="transmembrane region" description="Helical" evidence="9">
    <location>
        <begin position="323"/>
        <end position="342"/>
    </location>
</feature>
<evidence type="ECO:0000256" key="6">
    <source>
        <dbReference type="ARBA" id="ARBA00022840"/>
    </source>
</evidence>
<dbReference type="PROSITE" id="PS50893">
    <property type="entry name" value="ABC_TRANSPORTER_2"/>
    <property type="match status" value="1"/>
</dbReference>
<dbReference type="GO" id="GO:0005886">
    <property type="term" value="C:plasma membrane"/>
    <property type="evidence" value="ECO:0007669"/>
    <property type="project" value="UniProtKB-SubCell"/>
</dbReference>
<sequence>MSSPSIILPDPWNSEIRARLGDGEQLLGFVEIDLDAHLHFRQGLVAATNRRLMAKAPGAAQWEDWPYRKGLELVHHDHAGVGTLELHDEHARLGTWRYTLGHNPSALRLIEHVESHRDALVAGQAVRPPEKPVCASCKATLPDDSDDCPVCTKEIYTPPSTWTLFRLWRFARPYRGQLLAGFLLTLISTAAHLIPPYLTMPLMDNVLIPYQNGQPINVQLAGLYLSGLLGSSLLAWALGWAKTYILALVSERIGADLRTSTYDHLLRLSLEYFGGKRTGDLMARIGSESDRICVFLSLHLLDFATDVLMIFMTAAILVSINPWLALVTLLPLPFIAWMIHVVRDKLRHGFEKIDRIWGEVTNVLADTIPGIRVVKAFAQEKRESARFKEANAHNLAVNDRVNKVWSLFSPTVSLLTEIGLLVVWGVGIFQVSRGEITVGVLTAFIAYISRFYTRLDSMSRIVSVTQKAAAGAKRIFDILDHVSNVPEPANPVKLEKIEGRIELRSVGFRYGNRAVIRGVDLAIEPGEMIGLVGHSGSGKSTLVNLICRFYDVSEGSIRVDGVDTRSFAVSDYRRNIGMVLQEPFLFFGTIAENIAYGKPHATREEIVAAARAAHAHEFILRLPHGYDSLVGERGQTLSGGERQRISIARALLIDPHILILDEATSSVDTTTEREIQKALDNLVRGRTTIAIAHRLSTLRRASRLVVLDKGQIVEVGQHEDLLERKGHYYRLHQAQARLAENEAAGQETMSDEVAA</sequence>
<dbReference type="PROSITE" id="PS50929">
    <property type="entry name" value="ABC_TM1F"/>
    <property type="match status" value="1"/>
</dbReference>
<dbReference type="AlphaFoldDB" id="A0A6B3SFS3"/>
<name>A0A6B3SFS3_9BURK</name>
<dbReference type="PANTHER" id="PTHR43394:SF1">
    <property type="entry name" value="ATP-BINDING CASSETTE SUB-FAMILY B MEMBER 10, MITOCHONDRIAL"/>
    <property type="match status" value="1"/>
</dbReference>
<dbReference type="InterPro" id="IPR017871">
    <property type="entry name" value="ABC_transporter-like_CS"/>
</dbReference>
<organism evidence="12 13">
    <name type="scientific">Noviherbaspirillum galbum</name>
    <dbReference type="NCBI Taxonomy" id="2709383"/>
    <lineage>
        <taxon>Bacteria</taxon>
        <taxon>Pseudomonadati</taxon>
        <taxon>Pseudomonadota</taxon>
        <taxon>Betaproteobacteria</taxon>
        <taxon>Burkholderiales</taxon>
        <taxon>Oxalobacteraceae</taxon>
        <taxon>Noviherbaspirillum</taxon>
    </lineage>
</organism>
<dbReference type="FunFam" id="3.40.50.300:FF:000287">
    <property type="entry name" value="Multidrug ABC transporter ATP-binding protein"/>
    <property type="match status" value="1"/>
</dbReference>
<dbReference type="RefSeq" id="WP_163960070.1">
    <property type="nucleotide sequence ID" value="NZ_JAAIVB010000008.1"/>
</dbReference>
<gene>
    <name evidence="12" type="ORF">G3574_01190</name>
</gene>
<dbReference type="SMART" id="SM00382">
    <property type="entry name" value="AAA"/>
    <property type="match status" value="1"/>
</dbReference>
<evidence type="ECO:0000313" key="13">
    <source>
        <dbReference type="Proteomes" id="UP000482155"/>
    </source>
</evidence>
<dbReference type="InterPro" id="IPR011527">
    <property type="entry name" value="ABC1_TM_dom"/>
</dbReference>
<comment type="subcellular location">
    <subcellularLocation>
        <location evidence="1">Cell membrane</location>
        <topology evidence="1">Multi-pass membrane protein</topology>
    </subcellularLocation>
</comment>
<dbReference type="EMBL" id="JAAIVB010000008">
    <property type="protein sequence ID" value="NEX59681.1"/>
    <property type="molecule type" value="Genomic_DNA"/>
</dbReference>